<proteinExistence type="predicted"/>
<gene>
    <name evidence="1" type="primary">Contig15349.g16362</name>
    <name evidence="1" type="ORF">STYLEM_10456</name>
</gene>
<sequence length="90" mass="10680">MQNRVGKRNSQNLLQMANSFILIPQTVKCQVSAIEKLQLKKDLCGKKVLGMIHTVTLRRTVEEYKCQHYFNQYKFEISFQTYPIHQDPEY</sequence>
<evidence type="ECO:0000313" key="1">
    <source>
        <dbReference type="EMBL" id="CDW81440.1"/>
    </source>
</evidence>
<keyword evidence="2" id="KW-1185">Reference proteome</keyword>
<name>A0A078AGN1_STYLE</name>
<dbReference type="Proteomes" id="UP000039865">
    <property type="component" value="Unassembled WGS sequence"/>
</dbReference>
<dbReference type="EMBL" id="CCKQ01009940">
    <property type="protein sequence ID" value="CDW81440.1"/>
    <property type="molecule type" value="Genomic_DNA"/>
</dbReference>
<protein>
    <submittedName>
        <fullName evidence="1">Uncharacterized protein</fullName>
    </submittedName>
</protein>
<organism evidence="1 2">
    <name type="scientific">Stylonychia lemnae</name>
    <name type="common">Ciliate</name>
    <dbReference type="NCBI Taxonomy" id="5949"/>
    <lineage>
        <taxon>Eukaryota</taxon>
        <taxon>Sar</taxon>
        <taxon>Alveolata</taxon>
        <taxon>Ciliophora</taxon>
        <taxon>Intramacronucleata</taxon>
        <taxon>Spirotrichea</taxon>
        <taxon>Stichotrichia</taxon>
        <taxon>Sporadotrichida</taxon>
        <taxon>Oxytrichidae</taxon>
        <taxon>Stylonychinae</taxon>
        <taxon>Stylonychia</taxon>
    </lineage>
</organism>
<evidence type="ECO:0000313" key="2">
    <source>
        <dbReference type="Proteomes" id="UP000039865"/>
    </source>
</evidence>
<dbReference type="InParanoid" id="A0A078AGN1"/>
<accession>A0A078AGN1</accession>
<reference evidence="1 2" key="1">
    <citation type="submission" date="2014-06" db="EMBL/GenBank/DDBJ databases">
        <authorList>
            <person name="Swart Estienne"/>
        </authorList>
    </citation>
    <scope>NUCLEOTIDE SEQUENCE [LARGE SCALE GENOMIC DNA]</scope>
    <source>
        <strain evidence="1 2">130c</strain>
    </source>
</reference>
<dbReference type="AlphaFoldDB" id="A0A078AGN1"/>